<dbReference type="InterPro" id="IPR017911">
    <property type="entry name" value="MacB-like_ATP-bd"/>
</dbReference>
<dbReference type="Gene3D" id="3.40.50.300">
    <property type="entry name" value="P-loop containing nucleotide triphosphate hydrolases"/>
    <property type="match status" value="1"/>
</dbReference>
<dbReference type="GO" id="GO:0016887">
    <property type="term" value="F:ATP hydrolysis activity"/>
    <property type="evidence" value="ECO:0007669"/>
    <property type="project" value="InterPro"/>
</dbReference>
<keyword evidence="4" id="KW-0067">ATP-binding</keyword>
<dbReference type="InterPro" id="IPR027417">
    <property type="entry name" value="P-loop_NTPase"/>
</dbReference>
<dbReference type="Pfam" id="PF00005">
    <property type="entry name" value="ABC_tran"/>
    <property type="match status" value="1"/>
</dbReference>
<keyword evidence="7" id="KW-1185">Reference proteome</keyword>
<keyword evidence="3" id="KW-0547">Nucleotide-binding</keyword>
<dbReference type="Proteomes" id="UP000003157">
    <property type="component" value="Unassembled WGS sequence"/>
</dbReference>
<dbReference type="InterPro" id="IPR003593">
    <property type="entry name" value="AAA+_ATPase"/>
</dbReference>
<evidence type="ECO:0000256" key="3">
    <source>
        <dbReference type="ARBA" id="ARBA00022741"/>
    </source>
</evidence>
<evidence type="ECO:0000313" key="7">
    <source>
        <dbReference type="Proteomes" id="UP000003157"/>
    </source>
</evidence>
<dbReference type="SMART" id="SM00382">
    <property type="entry name" value="AAA"/>
    <property type="match status" value="1"/>
</dbReference>
<dbReference type="STRING" id="100884.GCA_000269565_02590"/>
<gene>
    <name evidence="6" type="ORF">HMPREF9488_02956</name>
</gene>
<organism evidence="6 7">
    <name type="scientific">Coprobacillus cateniformis</name>
    <dbReference type="NCBI Taxonomy" id="100884"/>
    <lineage>
        <taxon>Bacteria</taxon>
        <taxon>Bacillati</taxon>
        <taxon>Bacillota</taxon>
        <taxon>Erysipelotrichia</taxon>
        <taxon>Erysipelotrichales</taxon>
        <taxon>Coprobacillaceae</taxon>
        <taxon>Coprobacillus</taxon>
    </lineage>
</organism>
<dbReference type="GeneID" id="78230404"/>
<dbReference type="InterPro" id="IPR017871">
    <property type="entry name" value="ABC_transporter-like_CS"/>
</dbReference>
<evidence type="ECO:0000256" key="4">
    <source>
        <dbReference type="ARBA" id="ARBA00022840"/>
    </source>
</evidence>
<protein>
    <submittedName>
        <fullName evidence="6">ABC transporter</fullName>
    </submittedName>
</protein>
<dbReference type="GO" id="GO:0005524">
    <property type="term" value="F:ATP binding"/>
    <property type="evidence" value="ECO:0007669"/>
    <property type="project" value="UniProtKB-KW"/>
</dbReference>
<dbReference type="RefSeq" id="WP_008790043.1">
    <property type="nucleotide sequence ID" value="NZ_AKCB01000001.1"/>
</dbReference>
<dbReference type="HOGENOM" id="CLU_000604_1_22_9"/>
<dbReference type="PANTHER" id="PTHR42798">
    <property type="entry name" value="LIPOPROTEIN-RELEASING SYSTEM ATP-BINDING PROTEIN LOLD"/>
    <property type="match status" value="1"/>
</dbReference>
<dbReference type="PANTHER" id="PTHR42798:SF6">
    <property type="entry name" value="CELL DIVISION ATP-BINDING PROTEIN FTSE"/>
    <property type="match status" value="1"/>
</dbReference>
<evidence type="ECO:0000313" key="6">
    <source>
        <dbReference type="EMBL" id="EFW03766.1"/>
    </source>
</evidence>
<keyword evidence="2" id="KW-0813">Transport</keyword>
<accession>E7GDW3</accession>
<comment type="similarity">
    <text evidence="1">Belongs to the ABC transporter superfamily.</text>
</comment>
<dbReference type="CDD" id="cd03255">
    <property type="entry name" value="ABC_MJ0796_LolCDE_FtsE"/>
    <property type="match status" value="1"/>
</dbReference>
<dbReference type="PROSITE" id="PS00211">
    <property type="entry name" value="ABC_TRANSPORTER_1"/>
    <property type="match status" value="1"/>
</dbReference>
<dbReference type="InterPro" id="IPR003439">
    <property type="entry name" value="ABC_transporter-like_ATP-bd"/>
</dbReference>
<dbReference type="SUPFAM" id="SSF52540">
    <property type="entry name" value="P-loop containing nucleoside triphosphate hydrolases"/>
    <property type="match status" value="1"/>
</dbReference>
<dbReference type="OrthoDB" id="9802264at2"/>
<dbReference type="AlphaFoldDB" id="E7GDW3"/>
<sequence>MDNEIVLSFENVCYHYKDGSSQVNILKNASYQFEKGKTYAIVGASGSGKTTSLVLAGGLDSPKAGHILYKGIDIEKIGLTKYRKNNVSIVFQSYNLITYMNAVQNVINAMEISGIIVPNKKEYALNILKELGLSEDESQRDIRKLSGGQQQRIAIARAMAKDVDLILCDEPTGNLDEETSRGIIQTFINLAHKKNKCVIVVTHSKDFAACLDIQLKIHQGQLQKI</sequence>
<evidence type="ECO:0000256" key="1">
    <source>
        <dbReference type="ARBA" id="ARBA00005417"/>
    </source>
</evidence>
<dbReference type="eggNOG" id="COG1136">
    <property type="taxonomic scope" value="Bacteria"/>
</dbReference>
<feature type="domain" description="ABC transporter" evidence="5">
    <location>
        <begin position="7"/>
        <end position="225"/>
    </location>
</feature>
<proteinExistence type="inferred from homology"/>
<evidence type="ECO:0000259" key="5">
    <source>
        <dbReference type="PROSITE" id="PS50893"/>
    </source>
</evidence>
<dbReference type="EMBL" id="ADKX01000043">
    <property type="protein sequence ID" value="EFW03766.1"/>
    <property type="molecule type" value="Genomic_DNA"/>
</dbReference>
<comment type="caution">
    <text evidence="6">The sequence shown here is derived from an EMBL/GenBank/DDBJ whole genome shotgun (WGS) entry which is preliminary data.</text>
</comment>
<reference evidence="6 7" key="1">
    <citation type="submission" date="2010-12" db="EMBL/GenBank/DDBJ databases">
        <title>The Genome Sequence of Coprobacillus sp. strain 29_1.</title>
        <authorList>
            <consortium name="The Broad Institute Genome Sequencing Platform"/>
            <person name="Earl A."/>
            <person name="Ward D."/>
            <person name="Feldgarden M."/>
            <person name="Gevers D."/>
            <person name="Daigneault M."/>
            <person name="Sibley C.D."/>
            <person name="White A."/>
            <person name="Strauss J."/>
            <person name="Allen-Vercoe E."/>
            <person name="Young S.K."/>
            <person name="Zeng Q."/>
            <person name="Gargeya S."/>
            <person name="Fitzgerald M."/>
            <person name="Haas B."/>
            <person name="Abouelleil A."/>
            <person name="Alvarado L."/>
            <person name="Arachchi H.M."/>
            <person name="Berlin A."/>
            <person name="Brown A."/>
            <person name="Chapman S.B."/>
            <person name="Chen Z."/>
            <person name="Dunbar C."/>
            <person name="Freedman E."/>
            <person name="Gearin G."/>
            <person name="Gellesch M."/>
            <person name="Goldberg J."/>
            <person name="Griggs A."/>
            <person name="Gujja S."/>
            <person name="Heilman E."/>
            <person name="Heiman D."/>
            <person name="Howarth C."/>
            <person name="Larson L."/>
            <person name="Lui A."/>
            <person name="MacDonald P.J.P."/>
            <person name="Mehta T."/>
            <person name="Montmayeur A."/>
            <person name="Murphy C."/>
            <person name="Neiman D."/>
            <person name="Pearson M."/>
            <person name="Priest M."/>
            <person name="Roberts A."/>
            <person name="Saif S."/>
            <person name="Shea T."/>
            <person name="Shenoy N."/>
            <person name="Sisk P."/>
            <person name="Stolte C."/>
            <person name="Sykes S."/>
            <person name="White J."/>
            <person name="Yandava C."/>
            <person name="Nusbaum C."/>
            <person name="Birren B."/>
        </authorList>
    </citation>
    <scope>NUCLEOTIDE SEQUENCE [LARGE SCALE GENOMIC DNA]</scope>
    <source>
        <strain evidence="6 7">29_1</strain>
    </source>
</reference>
<evidence type="ECO:0000256" key="2">
    <source>
        <dbReference type="ARBA" id="ARBA00022448"/>
    </source>
</evidence>
<name>E7GDW3_9FIRM</name>
<dbReference type="PROSITE" id="PS50893">
    <property type="entry name" value="ABC_TRANSPORTER_2"/>
    <property type="match status" value="1"/>
</dbReference>